<accession>A0A841GLK6</accession>
<comment type="cofactor">
    <cofactor evidence="7">
        <name>Zn(2+)</name>
        <dbReference type="ChEBI" id="CHEBI:29105"/>
    </cofactor>
    <text evidence="7">Binds 1 zinc ion per subunit.</text>
</comment>
<keyword evidence="2" id="KW-0678">Repressor</keyword>
<evidence type="ECO:0000256" key="1">
    <source>
        <dbReference type="ARBA" id="ARBA00007957"/>
    </source>
</evidence>
<proteinExistence type="inferred from homology"/>
<evidence type="ECO:0000256" key="2">
    <source>
        <dbReference type="ARBA" id="ARBA00022491"/>
    </source>
</evidence>
<dbReference type="InterPro" id="IPR036388">
    <property type="entry name" value="WH-like_DNA-bd_sf"/>
</dbReference>
<dbReference type="EMBL" id="JACHIA010000002">
    <property type="protein sequence ID" value="MBB6069477.1"/>
    <property type="molecule type" value="Genomic_DNA"/>
</dbReference>
<dbReference type="InterPro" id="IPR036390">
    <property type="entry name" value="WH_DNA-bd_sf"/>
</dbReference>
<evidence type="ECO:0000313" key="9">
    <source>
        <dbReference type="EMBL" id="MBB6069477.1"/>
    </source>
</evidence>
<keyword evidence="3 7" id="KW-0862">Zinc</keyword>
<evidence type="ECO:0000256" key="4">
    <source>
        <dbReference type="ARBA" id="ARBA00023015"/>
    </source>
</evidence>
<dbReference type="PANTHER" id="PTHR33202">
    <property type="entry name" value="ZINC UPTAKE REGULATION PROTEIN"/>
    <property type="match status" value="1"/>
</dbReference>
<evidence type="ECO:0000256" key="3">
    <source>
        <dbReference type="ARBA" id="ARBA00022833"/>
    </source>
</evidence>
<keyword evidence="7" id="KW-0479">Metal-binding</keyword>
<keyword evidence="8" id="KW-0408">Iron</keyword>
<keyword evidence="10" id="KW-1185">Reference proteome</keyword>
<dbReference type="InterPro" id="IPR002481">
    <property type="entry name" value="FUR"/>
</dbReference>
<feature type="binding site" evidence="7">
    <location>
        <position position="130"/>
    </location>
    <ligand>
        <name>Zn(2+)</name>
        <dbReference type="ChEBI" id="CHEBI:29105"/>
    </ligand>
</feature>
<evidence type="ECO:0000256" key="7">
    <source>
        <dbReference type="PIRSR" id="PIRSR602481-1"/>
    </source>
</evidence>
<keyword evidence="6" id="KW-0804">Transcription</keyword>
<feature type="binding site" evidence="8">
    <location>
        <position position="82"/>
    </location>
    <ligand>
        <name>Fe cation</name>
        <dbReference type="ChEBI" id="CHEBI:24875"/>
    </ligand>
</feature>
<evidence type="ECO:0000256" key="5">
    <source>
        <dbReference type="ARBA" id="ARBA00023125"/>
    </source>
</evidence>
<dbReference type="AlphaFoldDB" id="A0A841GLK6"/>
<keyword evidence="5" id="KW-0238">DNA-binding</keyword>
<dbReference type="RefSeq" id="WP_170037563.1">
    <property type="nucleotide sequence ID" value="NZ_JABDTL010000002.1"/>
</dbReference>
<reference evidence="9 10" key="1">
    <citation type="submission" date="2020-08" db="EMBL/GenBank/DDBJ databases">
        <title>Genomic Encyclopedia of Type Strains, Phase IV (KMG-IV): sequencing the most valuable type-strain genomes for metagenomic binning, comparative biology and taxonomic classification.</title>
        <authorList>
            <person name="Goeker M."/>
        </authorList>
    </citation>
    <scope>NUCLEOTIDE SEQUENCE [LARGE SCALE GENOMIC DNA]</scope>
    <source>
        <strain evidence="9 10">DSM 29007</strain>
    </source>
</reference>
<organism evidence="9 10">
    <name type="scientific">Longimicrobium terrae</name>
    <dbReference type="NCBI Taxonomy" id="1639882"/>
    <lineage>
        <taxon>Bacteria</taxon>
        <taxon>Pseudomonadati</taxon>
        <taxon>Gemmatimonadota</taxon>
        <taxon>Longimicrobiia</taxon>
        <taxon>Longimicrobiales</taxon>
        <taxon>Longimicrobiaceae</taxon>
        <taxon>Longimicrobium</taxon>
    </lineage>
</organism>
<dbReference type="GO" id="GO:1900376">
    <property type="term" value="P:regulation of secondary metabolite biosynthetic process"/>
    <property type="evidence" value="ECO:0007669"/>
    <property type="project" value="TreeGrafter"/>
</dbReference>
<comment type="cofactor">
    <cofactor evidence="8">
        <name>Mn(2+)</name>
        <dbReference type="ChEBI" id="CHEBI:29035"/>
    </cofactor>
    <cofactor evidence="8">
        <name>Fe(2+)</name>
        <dbReference type="ChEBI" id="CHEBI:29033"/>
    </cofactor>
    <text evidence="8">Binds 1 Mn(2+) or Fe(2+) ion per subunit.</text>
</comment>
<sequence>MAAGSRLGERNTRQRDTIAEVIRDAAGPLTVPEIFERSQQSIPGLGIATVYRTVKLLSEAGQLQAVILPSGETRYESAQLGHHHHFHCRVCQTVYDMQTCLVRVPESRSVDRGFVIESHELTCYGVCPACA</sequence>
<evidence type="ECO:0000256" key="8">
    <source>
        <dbReference type="PIRSR" id="PIRSR602481-2"/>
    </source>
</evidence>
<protein>
    <submittedName>
        <fullName evidence="9">Fur family ferric uptake transcriptional regulator</fullName>
    </submittedName>
</protein>
<dbReference type="Proteomes" id="UP000582837">
    <property type="component" value="Unassembled WGS sequence"/>
</dbReference>
<dbReference type="GO" id="GO:0045892">
    <property type="term" value="P:negative regulation of DNA-templated transcription"/>
    <property type="evidence" value="ECO:0007669"/>
    <property type="project" value="TreeGrafter"/>
</dbReference>
<dbReference type="CDD" id="cd07153">
    <property type="entry name" value="Fur_like"/>
    <property type="match status" value="1"/>
</dbReference>
<dbReference type="GO" id="GO:0000976">
    <property type="term" value="F:transcription cis-regulatory region binding"/>
    <property type="evidence" value="ECO:0007669"/>
    <property type="project" value="TreeGrafter"/>
</dbReference>
<feature type="binding site" evidence="7">
    <location>
        <position position="127"/>
    </location>
    <ligand>
        <name>Zn(2+)</name>
        <dbReference type="ChEBI" id="CHEBI:29105"/>
    </ligand>
</feature>
<evidence type="ECO:0000256" key="6">
    <source>
        <dbReference type="ARBA" id="ARBA00023163"/>
    </source>
</evidence>
<dbReference type="GO" id="GO:0003700">
    <property type="term" value="F:DNA-binding transcription factor activity"/>
    <property type="evidence" value="ECO:0007669"/>
    <property type="project" value="InterPro"/>
</dbReference>
<comment type="caution">
    <text evidence="9">The sequence shown here is derived from an EMBL/GenBank/DDBJ whole genome shotgun (WGS) entry which is preliminary data.</text>
</comment>
<comment type="similarity">
    <text evidence="1">Belongs to the Fur family.</text>
</comment>
<dbReference type="SUPFAM" id="SSF46785">
    <property type="entry name" value="Winged helix' DNA-binding domain"/>
    <property type="match status" value="1"/>
</dbReference>
<keyword evidence="4" id="KW-0805">Transcription regulation</keyword>
<dbReference type="GO" id="GO:0008270">
    <property type="term" value="F:zinc ion binding"/>
    <property type="evidence" value="ECO:0007669"/>
    <property type="project" value="TreeGrafter"/>
</dbReference>
<dbReference type="Pfam" id="PF01475">
    <property type="entry name" value="FUR"/>
    <property type="match status" value="1"/>
</dbReference>
<gene>
    <name evidence="9" type="ORF">HNQ61_001092</name>
</gene>
<dbReference type="PANTHER" id="PTHR33202:SF22">
    <property type="entry name" value="HYDROGEN PEROXIDE SENSITIVE REPRESSOR"/>
    <property type="match status" value="1"/>
</dbReference>
<evidence type="ECO:0000313" key="10">
    <source>
        <dbReference type="Proteomes" id="UP000582837"/>
    </source>
</evidence>
<name>A0A841GLK6_9BACT</name>
<dbReference type="InterPro" id="IPR043135">
    <property type="entry name" value="Fur_C"/>
</dbReference>
<feature type="binding site" evidence="7">
    <location>
        <position position="88"/>
    </location>
    <ligand>
        <name>Zn(2+)</name>
        <dbReference type="ChEBI" id="CHEBI:29105"/>
    </ligand>
</feature>
<feature type="binding site" evidence="8">
    <location>
        <position position="119"/>
    </location>
    <ligand>
        <name>Fe cation</name>
        <dbReference type="ChEBI" id="CHEBI:24875"/>
    </ligand>
</feature>
<dbReference type="Gene3D" id="3.30.1490.190">
    <property type="match status" value="1"/>
</dbReference>
<feature type="binding site" evidence="7">
    <location>
        <position position="91"/>
    </location>
    <ligand>
        <name>Zn(2+)</name>
        <dbReference type="ChEBI" id="CHEBI:29105"/>
    </ligand>
</feature>
<dbReference type="Gene3D" id="1.10.10.10">
    <property type="entry name" value="Winged helix-like DNA-binding domain superfamily/Winged helix DNA-binding domain"/>
    <property type="match status" value="1"/>
</dbReference>